<evidence type="ECO:0000313" key="12">
    <source>
        <dbReference type="Proteomes" id="UP000287470"/>
    </source>
</evidence>
<dbReference type="Pfam" id="PF02870">
    <property type="entry name" value="Methyltransf_1N"/>
    <property type="match status" value="1"/>
</dbReference>
<evidence type="ECO:0000256" key="1">
    <source>
        <dbReference type="ARBA" id="ARBA00001286"/>
    </source>
</evidence>
<dbReference type="OrthoDB" id="9811249at2"/>
<evidence type="ECO:0000313" key="11">
    <source>
        <dbReference type="EMBL" id="RSX56550.1"/>
    </source>
</evidence>
<comment type="catalytic activity">
    <reaction evidence="1 8">
        <text>a 4-O-methyl-thymidine in DNA + L-cysteinyl-[protein] = a thymidine in DNA + S-methyl-L-cysteinyl-[protein]</text>
        <dbReference type="Rhea" id="RHEA:53428"/>
        <dbReference type="Rhea" id="RHEA-COMP:10131"/>
        <dbReference type="Rhea" id="RHEA-COMP:10132"/>
        <dbReference type="Rhea" id="RHEA-COMP:13555"/>
        <dbReference type="Rhea" id="RHEA-COMP:13556"/>
        <dbReference type="ChEBI" id="CHEBI:29950"/>
        <dbReference type="ChEBI" id="CHEBI:82612"/>
        <dbReference type="ChEBI" id="CHEBI:137386"/>
        <dbReference type="ChEBI" id="CHEBI:137387"/>
        <dbReference type="EC" id="2.1.1.63"/>
    </reaction>
</comment>
<dbReference type="RefSeq" id="WP_125968350.1">
    <property type="nucleotide sequence ID" value="NZ_QXGK01000009.1"/>
</dbReference>
<dbReference type="GO" id="GO:0032259">
    <property type="term" value="P:methylation"/>
    <property type="evidence" value="ECO:0007669"/>
    <property type="project" value="UniProtKB-KW"/>
</dbReference>
<keyword evidence="6 8" id="KW-0234">DNA repair</keyword>
<dbReference type="InterPro" id="IPR036388">
    <property type="entry name" value="WH-like_DNA-bd_sf"/>
</dbReference>
<gene>
    <name evidence="11" type="ORF">D2E24_1095</name>
</gene>
<dbReference type="InterPro" id="IPR036631">
    <property type="entry name" value="MGMT_N_sf"/>
</dbReference>
<feature type="domain" description="Methylguanine DNA methyltransferase ribonuclease-like" evidence="10">
    <location>
        <begin position="6"/>
        <end position="75"/>
    </location>
</feature>
<comment type="catalytic activity">
    <reaction evidence="7 8">
        <text>a 6-O-methyl-2'-deoxyguanosine in DNA + L-cysteinyl-[protein] = S-methyl-L-cysteinyl-[protein] + a 2'-deoxyguanosine in DNA</text>
        <dbReference type="Rhea" id="RHEA:24000"/>
        <dbReference type="Rhea" id="RHEA-COMP:10131"/>
        <dbReference type="Rhea" id="RHEA-COMP:10132"/>
        <dbReference type="Rhea" id="RHEA-COMP:11367"/>
        <dbReference type="Rhea" id="RHEA-COMP:11368"/>
        <dbReference type="ChEBI" id="CHEBI:29950"/>
        <dbReference type="ChEBI" id="CHEBI:82612"/>
        <dbReference type="ChEBI" id="CHEBI:85445"/>
        <dbReference type="ChEBI" id="CHEBI:85448"/>
        <dbReference type="EC" id="2.1.1.63"/>
    </reaction>
</comment>
<keyword evidence="4 8" id="KW-0808">Transferase</keyword>
<dbReference type="NCBIfam" id="TIGR00589">
    <property type="entry name" value="ogt"/>
    <property type="match status" value="1"/>
</dbReference>
<dbReference type="SUPFAM" id="SSF53155">
    <property type="entry name" value="Methylated DNA-protein cysteine methyltransferase domain"/>
    <property type="match status" value="1"/>
</dbReference>
<evidence type="ECO:0000259" key="9">
    <source>
        <dbReference type="Pfam" id="PF01035"/>
    </source>
</evidence>
<dbReference type="EC" id="2.1.1.63" evidence="8"/>
<dbReference type="InterPro" id="IPR036217">
    <property type="entry name" value="MethylDNA_cys_MeTrfase_DNAb"/>
</dbReference>
<evidence type="ECO:0000256" key="3">
    <source>
        <dbReference type="ARBA" id="ARBA00022603"/>
    </source>
</evidence>
<evidence type="ECO:0000256" key="4">
    <source>
        <dbReference type="ARBA" id="ARBA00022679"/>
    </source>
</evidence>
<dbReference type="InterPro" id="IPR008332">
    <property type="entry name" value="MethylG_MeTrfase_N"/>
</dbReference>
<dbReference type="CDD" id="cd06445">
    <property type="entry name" value="ATase"/>
    <property type="match status" value="1"/>
</dbReference>
<comment type="caution">
    <text evidence="11">The sequence shown here is derived from an EMBL/GenBank/DDBJ whole genome shotgun (WGS) entry which is preliminary data.</text>
</comment>
<comment type="function">
    <text evidence="8">Involved in the cellular defense against the biological effects of O6-methylguanine (O6-MeG) and O4-methylthymine (O4-MeT) in DNA. Repairs the methylated nucleobase in DNA by stoichiometrically transferring the methyl group to a cysteine residue in the enzyme. This is a suicide reaction: the enzyme is irreversibly inactivated.</text>
</comment>
<dbReference type="HAMAP" id="MF_00772">
    <property type="entry name" value="OGT"/>
    <property type="match status" value="1"/>
</dbReference>
<protein>
    <recommendedName>
        <fullName evidence="8">Methylated-DNA--protein-cysteine methyltransferase</fullName>
        <ecNumber evidence="8">2.1.1.63</ecNumber>
    </recommendedName>
    <alternativeName>
        <fullName evidence="8">6-O-methylguanine-DNA methyltransferase</fullName>
        <shortName evidence="8">MGMT</shortName>
    </alternativeName>
    <alternativeName>
        <fullName evidence="8">O-6-methylguanine-DNA-alkyltransferase</fullName>
    </alternativeName>
</protein>
<dbReference type="Gene3D" id="3.30.160.70">
    <property type="entry name" value="Methylated DNA-protein cysteine methyltransferase domain"/>
    <property type="match status" value="1"/>
</dbReference>
<accession>A0A430FU75</accession>
<keyword evidence="12" id="KW-1185">Reference proteome</keyword>
<evidence type="ECO:0000256" key="7">
    <source>
        <dbReference type="ARBA" id="ARBA00049348"/>
    </source>
</evidence>
<dbReference type="SUPFAM" id="SSF46767">
    <property type="entry name" value="Methylated DNA-protein cysteine methyltransferase, C-terminal domain"/>
    <property type="match status" value="1"/>
</dbReference>
<dbReference type="AlphaFoldDB" id="A0A430FU75"/>
<dbReference type="Gene3D" id="1.10.10.10">
    <property type="entry name" value="Winged helix-like DNA-binding domain superfamily/Winged helix DNA-binding domain"/>
    <property type="match status" value="1"/>
</dbReference>
<dbReference type="PANTHER" id="PTHR10815">
    <property type="entry name" value="METHYLATED-DNA--PROTEIN-CYSTEINE METHYLTRANSFERASE"/>
    <property type="match status" value="1"/>
</dbReference>
<dbReference type="GO" id="GO:0003908">
    <property type="term" value="F:methylated-DNA-[protein]-cysteine S-methyltransferase activity"/>
    <property type="evidence" value="ECO:0007669"/>
    <property type="project" value="UniProtKB-UniRule"/>
</dbReference>
<reference evidence="11 12" key="1">
    <citation type="submission" date="2018-09" db="EMBL/GenBank/DDBJ databases">
        <title>Characterization of the phylogenetic diversity of five novel species belonging to the genus Bifidobacterium.</title>
        <authorList>
            <person name="Lugli G.A."/>
            <person name="Duranti S."/>
            <person name="Milani C."/>
        </authorList>
    </citation>
    <scope>NUCLEOTIDE SEQUENCE [LARGE SCALE GENOMIC DNA]</scope>
    <source>
        <strain evidence="11 12">2033B</strain>
    </source>
</reference>
<evidence type="ECO:0000256" key="5">
    <source>
        <dbReference type="ARBA" id="ARBA00022763"/>
    </source>
</evidence>
<dbReference type="Proteomes" id="UP000287470">
    <property type="component" value="Unassembled WGS sequence"/>
</dbReference>
<proteinExistence type="inferred from homology"/>
<dbReference type="PANTHER" id="PTHR10815:SF5">
    <property type="entry name" value="METHYLATED-DNA--PROTEIN-CYSTEINE METHYLTRANSFERASE"/>
    <property type="match status" value="1"/>
</dbReference>
<evidence type="ECO:0000259" key="10">
    <source>
        <dbReference type="Pfam" id="PF02870"/>
    </source>
</evidence>
<dbReference type="PROSITE" id="PS00374">
    <property type="entry name" value="MGMT"/>
    <property type="match status" value="1"/>
</dbReference>
<feature type="domain" description="Methylated-DNA-[protein]-cysteine S-methyltransferase DNA binding" evidence="9">
    <location>
        <begin position="80"/>
        <end position="172"/>
    </location>
</feature>
<comment type="similarity">
    <text evidence="8">Belongs to the MGMT family.</text>
</comment>
<keyword evidence="5 8" id="KW-0227">DNA damage</keyword>
<evidence type="ECO:0000256" key="2">
    <source>
        <dbReference type="ARBA" id="ARBA00022490"/>
    </source>
</evidence>
<comment type="subcellular location">
    <subcellularLocation>
        <location evidence="8">Cytoplasm</location>
    </subcellularLocation>
</comment>
<comment type="miscellaneous">
    <text evidence="8">This enzyme catalyzes only one turnover and therefore is not strictly catalytic. According to one definition, an enzyme is a biocatalyst that acts repeatedly and over many reaction cycles.</text>
</comment>
<dbReference type="InterPro" id="IPR023546">
    <property type="entry name" value="MGMT"/>
</dbReference>
<evidence type="ECO:0000256" key="6">
    <source>
        <dbReference type="ARBA" id="ARBA00023204"/>
    </source>
</evidence>
<dbReference type="InterPro" id="IPR014048">
    <property type="entry name" value="MethylDNA_cys_MeTrfase_DNA-bd"/>
</dbReference>
<dbReference type="EMBL" id="QXGK01000009">
    <property type="protein sequence ID" value="RSX56550.1"/>
    <property type="molecule type" value="Genomic_DNA"/>
</dbReference>
<feature type="active site" description="Nucleophile; methyl group acceptor" evidence="8">
    <location>
        <position position="144"/>
    </location>
</feature>
<dbReference type="InterPro" id="IPR001497">
    <property type="entry name" value="MethylDNA_cys_MeTrfase_AS"/>
</dbReference>
<evidence type="ECO:0000256" key="8">
    <source>
        <dbReference type="HAMAP-Rule" id="MF_00772"/>
    </source>
</evidence>
<name>A0A430FU75_9BIFI</name>
<keyword evidence="2 8" id="KW-0963">Cytoplasm</keyword>
<dbReference type="Pfam" id="PF01035">
    <property type="entry name" value="DNA_binding_1"/>
    <property type="match status" value="1"/>
</dbReference>
<dbReference type="GO" id="GO:0005737">
    <property type="term" value="C:cytoplasm"/>
    <property type="evidence" value="ECO:0007669"/>
    <property type="project" value="UniProtKB-SubCell"/>
</dbReference>
<organism evidence="11 12">
    <name type="scientific">Bifidobacterium samirii</name>
    <dbReference type="NCBI Taxonomy" id="2306974"/>
    <lineage>
        <taxon>Bacteria</taxon>
        <taxon>Bacillati</taxon>
        <taxon>Actinomycetota</taxon>
        <taxon>Actinomycetes</taxon>
        <taxon>Bifidobacteriales</taxon>
        <taxon>Bifidobacteriaceae</taxon>
        <taxon>Bifidobacterium</taxon>
    </lineage>
</organism>
<dbReference type="GO" id="GO:0006307">
    <property type="term" value="P:DNA alkylation repair"/>
    <property type="evidence" value="ECO:0007669"/>
    <property type="project" value="UniProtKB-UniRule"/>
</dbReference>
<keyword evidence="3 8" id="KW-0489">Methyltransferase</keyword>
<sequence>MDMTTWVDSPLGRILLACDGVGLTGLWFDGQRHFARGLDPESERRDDAPAFAAAKAWLDAYFAGERPDPSSVPLHPRGTPFQREVWDRLSAISYGETTTYGAIAASIADESNISVTAADAPRRVSARAVGGAVGRNPISLIVPCHRVVAASGALTGYAGGVDRKRRLLAWEGGDADAFAGAAVI</sequence>